<comment type="similarity">
    <text evidence="8">Belongs to the SMC family.</text>
</comment>
<dbReference type="InterPro" id="IPR011890">
    <property type="entry name" value="SMC_prok"/>
</dbReference>
<dbReference type="Gene3D" id="3.30.70.1620">
    <property type="match status" value="1"/>
</dbReference>
<dbReference type="InterPro" id="IPR010935">
    <property type="entry name" value="SMC_hinge"/>
</dbReference>
<dbReference type="Pfam" id="PF02463">
    <property type="entry name" value="SMC_N"/>
    <property type="match status" value="1"/>
</dbReference>
<evidence type="ECO:0000256" key="6">
    <source>
        <dbReference type="ARBA" id="ARBA00023067"/>
    </source>
</evidence>
<evidence type="ECO:0000256" key="7">
    <source>
        <dbReference type="ARBA" id="ARBA00023125"/>
    </source>
</evidence>
<dbReference type="GO" id="GO:0007059">
    <property type="term" value="P:chromosome segregation"/>
    <property type="evidence" value="ECO:0007669"/>
    <property type="project" value="UniProtKB-UniRule"/>
</dbReference>
<protein>
    <recommendedName>
        <fullName evidence="8">Chromosome partition protein Smc</fullName>
    </recommendedName>
</protein>
<dbReference type="InterPro" id="IPR024704">
    <property type="entry name" value="SMC"/>
</dbReference>
<dbReference type="GO" id="GO:0016887">
    <property type="term" value="F:ATP hydrolysis activity"/>
    <property type="evidence" value="ECO:0007669"/>
    <property type="project" value="InterPro"/>
</dbReference>
<dbReference type="GO" id="GO:0005694">
    <property type="term" value="C:chromosome"/>
    <property type="evidence" value="ECO:0007669"/>
    <property type="project" value="InterPro"/>
</dbReference>
<dbReference type="CDD" id="cd03278">
    <property type="entry name" value="ABC_SMC_barmotin"/>
    <property type="match status" value="2"/>
</dbReference>
<feature type="coiled-coil region" evidence="8">
    <location>
        <begin position="170"/>
        <end position="218"/>
    </location>
</feature>
<feature type="binding site" evidence="8">
    <location>
        <begin position="32"/>
        <end position="39"/>
    </location>
    <ligand>
        <name>ATP</name>
        <dbReference type="ChEBI" id="CHEBI:30616"/>
    </ligand>
</feature>
<dbReference type="RefSeq" id="WP_103114269.1">
    <property type="nucleotide sequence ID" value="NZ_PPFX01000004.1"/>
</dbReference>
<evidence type="ECO:0000256" key="2">
    <source>
        <dbReference type="ARBA" id="ARBA00022490"/>
    </source>
</evidence>
<evidence type="ECO:0000259" key="10">
    <source>
        <dbReference type="SMART" id="SM00968"/>
    </source>
</evidence>
<dbReference type="GO" id="GO:0030261">
    <property type="term" value="P:chromosome condensation"/>
    <property type="evidence" value="ECO:0007669"/>
    <property type="project" value="UniProtKB-KW"/>
</dbReference>
<dbReference type="SMART" id="SM00968">
    <property type="entry name" value="SMC_hinge"/>
    <property type="match status" value="1"/>
</dbReference>
<dbReference type="EMBL" id="PPFX01000004">
    <property type="protein sequence ID" value="PNU21236.1"/>
    <property type="molecule type" value="Genomic_DNA"/>
</dbReference>
<keyword evidence="7 8" id="KW-0238">DNA-binding</keyword>
<dbReference type="InterPro" id="IPR050308">
    <property type="entry name" value="MukB/SMC"/>
</dbReference>
<feature type="region of interest" description="Disordered" evidence="9">
    <location>
        <begin position="461"/>
        <end position="480"/>
    </location>
</feature>
<keyword evidence="6" id="KW-0226">DNA condensation</keyword>
<dbReference type="SUPFAM" id="SSF75553">
    <property type="entry name" value="Smc hinge domain"/>
    <property type="match status" value="1"/>
</dbReference>
<dbReference type="PANTHER" id="PTHR42963:SF1">
    <property type="entry name" value="DUF4476 DOMAIN-CONTAINING PROTEIN"/>
    <property type="match status" value="1"/>
</dbReference>
<proteinExistence type="inferred from homology"/>
<dbReference type="InterPro" id="IPR027417">
    <property type="entry name" value="P-loop_NTPase"/>
</dbReference>
<evidence type="ECO:0000313" key="12">
    <source>
        <dbReference type="Proteomes" id="UP000236340"/>
    </source>
</evidence>
<dbReference type="FunFam" id="3.40.50.300:FF:000984">
    <property type="entry name" value="Chromosome partition protein Smc"/>
    <property type="match status" value="1"/>
</dbReference>
<comment type="caution">
    <text evidence="11">The sequence shown here is derived from an EMBL/GenBank/DDBJ whole genome shotgun (WGS) entry which is preliminary data.</text>
</comment>
<dbReference type="Gene3D" id="3.40.50.300">
    <property type="entry name" value="P-loop containing nucleotide triphosphate hydrolases"/>
    <property type="match status" value="2"/>
</dbReference>
<comment type="subcellular location">
    <subcellularLocation>
        <location evidence="1 8">Cytoplasm</location>
    </subcellularLocation>
</comment>
<name>A0A2K2HD70_9BACT</name>
<feature type="compositionally biased region" description="Basic and acidic residues" evidence="9">
    <location>
        <begin position="406"/>
        <end position="427"/>
    </location>
</feature>
<keyword evidence="5 8" id="KW-0175">Coiled coil</keyword>
<dbReference type="PANTHER" id="PTHR42963">
    <property type="entry name" value="CHROMOSOME PARTITION PROTEIN MUKB"/>
    <property type="match status" value="1"/>
</dbReference>
<dbReference type="GO" id="GO:0005524">
    <property type="term" value="F:ATP binding"/>
    <property type="evidence" value="ECO:0007669"/>
    <property type="project" value="UniProtKB-UniRule"/>
</dbReference>
<dbReference type="GO" id="GO:0007062">
    <property type="term" value="P:sister chromatid cohesion"/>
    <property type="evidence" value="ECO:0007669"/>
    <property type="project" value="InterPro"/>
</dbReference>
<evidence type="ECO:0000256" key="9">
    <source>
        <dbReference type="SAM" id="MobiDB-lite"/>
    </source>
</evidence>
<evidence type="ECO:0000256" key="4">
    <source>
        <dbReference type="ARBA" id="ARBA00022840"/>
    </source>
</evidence>
<feature type="compositionally biased region" description="Basic and acidic residues" evidence="9">
    <location>
        <begin position="469"/>
        <end position="480"/>
    </location>
</feature>
<evidence type="ECO:0000256" key="3">
    <source>
        <dbReference type="ARBA" id="ARBA00022741"/>
    </source>
</evidence>
<dbReference type="GO" id="GO:0005737">
    <property type="term" value="C:cytoplasm"/>
    <property type="evidence" value="ECO:0007669"/>
    <property type="project" value="UniProtKB-SubCell"/>
</dbReference>
<evidence type="ECO:0000256" key="1">
    <source>
        <dbReference type="ARBA" id="ARBA00004496"/>
    </source>
</evidence>
<keyword evidence="2 8" id="KW-0963">Cytoplasm</keyword>
<gene>
    <name evidence="8 11" type="primary">smc</name>
    <name evidence="11" type="ORF">C2E25_02750</name>
</gene>
<feature type="region of interest" description="Disordered" evidence="9">
    <location>
        <begin position="405"/>
        <end position="432"/>
    </location>
</feature>
<dbReference type="NCBIfam" id="TIGR02168">
    <property type="entry name" value="SMC_prok_B"/>
    <property type="match status" value="1"/>
</dbReference>
<dbReference type="PIRSF" id="PIRSF005719">
    <property type="entry name" value="SMC"/>
    <property type="match status" value="1"/>
</dbReference>
<dbReference type="Proteomes" id="UP000236340">
    <property type="component" value="Unassembled WGS sequence"/>
</dbReference>
<dbReference type="InterPro" id="IPR003395">
    <property type="entry name" value="RecF/RecN/SMC_N"/>
</dbReference>
<dbReference type="Gene3D" id="1.20.1060.20">
    <property type="match status" value="1"/>
</dbReference>
<dbReference type="GO" id="GO:0003677">
    <property type="term" value="F:DNA binding"/>
    <property type="evidence" value="ECO:0007669"/>
    <property type="project" value="UniProtKB-UniRule"/>
</dbReference>
<evidence type="ECO:0000256" key="5">
    <source>
        <dbReference type="ARBA" id="ARBA00023054"/>
    </source>
</evidence>
<feature type="domain" description="SMC hinge" evidence="10">
    <location>
        <begin position="524"/>
        <end position="626"/>
    </location>
</feature>
<keyword evidence="3 8" id="KW-0547">Nucleotide-binding</keyword>
<feature type="coiled-coil region" evidence="8">
    <location>
        <begin position="665"/>
        <end position="916"/>
    </location>
</feature>
<keyword evidence="4 8" id="KW-0067">ATP-binding</keyword>
<dbReference type="GO" id="GO:0006260">
    <property type="term" value="P:DNA replication"/>
    <property type="evidence" value="ECO:0007669"/>
    <property type="project" value="UniProtKB-UniRule"/>
</dbReference>
<accession>A0A2K2HD70</accession>
<dbReference type="Pfam" id="PF06470">
    <property type="entry name" value="SMC_hinge"/>
    <property type="match status" value="1"/>
</dbReference>
<comment type="subunit">
    <text evidence="8">Homodimer.</text>
</comment>
<dbReference type="FunFam" id="3.40.50.300:FF:000901">
    <property type="entry name" value="Chromosome partition protein Smc"/>
    <property type="match status" value="1"/>
</dbReference>
<comment type="function">
    <text evidence="8">Required for chromosome condensation and partitioning.</text>
</comment>
<feature type="coiled-coil region" evidence="8">
    <location>
        <begin position="981"/>
        <end position="1008"/>
    </location>
</feature>
<sequence length="1187" mass="134917">MKIKRLEIIGFKSFVDKVVLDFQQGVTGVVGPNGCGKSNIVDAIRWVMGEQNARSLRGKSMEDVIFGGSETRKPHGMAEVSLIFDNEDGLAPPAFAEYAEIMVTRRLYRSGESDYLLNKTPCRLLDIAELFMDTGVGRRAYSIIEQGKIGFILNAKPEDRRFLIEEAAGVTKFKARKKTATRKIEATRQNLLRLGDIISEVNRQLGSLKRQAQKAERYRRYREELKGIETRFALRRYRQLRGELAAAGDAERERGRVLEEVSGRLEQQELKLADMRLQQAGAEKELARGQEQVYQLSSQIQETEGRINFARQQHEALARQRERRDGESAGVRQRLEGLGEQEAALERDAAGLAGDLADAERRLSAATAQAEAGEQAERAAASRQEEVRRLLFSLMGELTRLQNQQEDARRRLDLQQERTSRNRREATDLQEQLQTVRQEARARADALAAARQQHAALRAEQEQVQAELAEQRGRQQDNERELLAARDRLNRDRSRLESLRQLERSLEGCAGGVRTLLRDDAFADRFAGLVADHLQVPTDCEVAVEAVLGERLQSLVSPSVDTVVEALALLGEKGGRATFLLTDRPQPEAPRFGEGRHLADLATAQTSFGASLLGLLKGVYLVDQVRPWLRAELPFGLVLVDARGEMLTSRGEWSGGSSQVLGGGLLQQKREIKELEQQVAVAEQSVEALQQQRQQLQQTVIDLDERVRELGSAVHRQELQVVDGDQELDRYRREEARLLERVEVLSLEEDQLHEEQERLQGMLAEAEDGLREKENGRRGLEDELELLQEQLQILRRDLAEVREQLTSVRVEVASLREREEAGRRSRAGLEDLRSELQGRLALLAAQQQEAEEEQRKLSGEMEDLQRRLEVLFERREEEKRKADLLRDRFEEFVQGIALEEEATRELRRQADTLREAVGGLQMELREKELALDHLRQSFLERYRLDLADQLEVEDEPEVDQAAAERRVEELKRLIDGIGEVNLTAIEEFQELEERFNFLREQEEDLRRSMHGLQAAIAKINRTTRKRFKETFEQVNIKFQQIFPRLFHGGRAELQLTDSDDLLETGIDIIAQPPGKKLQGINLLSGGEKALTAVALIFAIFQIKPSPFCLLDEVDAPLDEANIGRFNEMVREMSEISQFIIITHNKRTMEMADTLYGVTMQEPGVSRLVSVKINEFQESGARRPAPVA</sequence>
<comment type="domain">
    <text evidence="8">Contains large globular domains required for ATP hydrolysis at each terminus and a third globular domain forming a flexible hinge near the middle of the molecule. These domains are separated by coiled-coil structures.</text>
</comment>
<evidence type="ECO:0000313" key="11">
    <source>
        <dbReference type="EMBL" id="PNU21236.1"/>
    </source>
</evidence>
<evidence type="ECO:0000256" key="8">
    <source>
        <dbReference type="HAMAP-Rule" id="MF_01894"/>
    </source>
</evidence>
<dbReference type="HAMAP" id="MF_01894">
    <property type="entry name" value="Smc_prok"/>
    <property type="match status" value="1"/>
</dbReference>
<dbReference type="SUPFAM" id="SSF52540">
    <property type="entry name" value="P-loop containing nucleoside triphosphate hydrolases"/>
    <property type="match status" value="1"/>
</dbReference>
<reference evidence="11 12" key="1">
    <citation type="journal article" date="2018" name="Genome Announc.">
        <title>Genome Sequence of Geothermobacter sp. HR-1 Iron Reducer from the Loihi Seamount.</title>
        <authorList>
            <person name="Smith H."/>
            <person name="Abuyen K."/>
            <person name="Tremblay J."/>
            <person name="Savalia P."/>
            <person name="Perez-Rodriguez I."/>
            <person name="Emerson D."/>
            <person name="Tully B."/>
            <person name="Amend J."/>
        </authorList>
    </citation>
    <scope>NUCLEOTIDE SEQUENCE [LARGE SCALE GENOMIC DNA]</scope>
    <source>
        <strain evidence="11 12">HR-1</strain>
    </source>
</reference>
<dbReference type="OrthoDB" id="9808768at2"/>
<dbReference type="InterPro" id="IPR036277">
    <property type="entry name" value="SMC_hinge_sf"/>
</dbReference>
<organism evidence="11 12">
    <name type="scientific">Geothermobacter hydrogeniphilus</name>
    <dbReference type="NCBI Taxonomy" id="1969733"/>
    <lineage>
        <taxon>Bacteria</taxon>
        <taxon>Pseudomonadati</taxon>
        <taxon>Thermodesulfobacteriota</taxon>
        <taxon>Desulfuromonadia</taxon>
        <taxon>Desulfuromonadales</taxon>
        <taxon>Geothermobacteraceae</taxon>
        <taxon>Geothermobacter</taxon>
    </lineage>
</organism>
<dbReference type="AlphaFoldDB" id="A0A2K2HD70"/>